<keyword evidence="5" id="KW-0560">Oxidoreductase</keyword>
<keyword evidence="3 5" id="KW-0285">Flavoprotein</keyword>
<name>A0A1I3UE00_9GAMM</name>
<dbReference type="GO" id="GO:0050660">
    <property type="term" value="F:flavin adenine dinucleotide binding"/>
    <property type="evidence" value="ECO:0007669"/>
    <property type="project" value="InterPro"/>
</dbReference>
<evidence type="ECO:0000256" key="3">
    <source>
        <dbReference type="ARBA" id="ARBA00022630"/>
    </source>
</evidence>
<dbReference type="STRING" id="45496.SAMN04488079_101255"/>
<dbReference type="EMBL" id="FOSH01000001">
    <property type="protein sequence ID" value="SFJ80086.1"/>
    <property type="molecule type" value="Genomic_DNA"/>
</dbReference>
<dbReference type="InterPro" id="IPR036250">
    <property type="entry name" value="AcylCo_DH-like_C"/>
</dbReference>
<dbReference type="Gene3D" id="1.10.540.10">
    <property type="entry name" value="Acyl-CoA dehydrogenase/oxidase, N-terminal domain"/>
    <property type="match status" value="1"/>
</dbReference>
<feature type="domain" description="Acyl-CoA oxidase/dehydrogenase middle" evidence="8">
    <location>
        <begin position="126"/>
        <end position="222"/>
    </location>
</feature>
<gene>
    <name evidence="10" type="ORF">SAMN04488079_101255</name>
</gene>
<evidence type="ECO:0000259" key="8">
    <source>
        <dbReference type="Pfam" id="PF02770"/>
    </source>
</evidence>
<comment type="cofactor">
    <cofactor evidence="1 5">
        <name>FAD</name>
        <dbReference type="ChEBI" id="CHEBI:57692"/>
    </cofactor>
</comment>
<accession>A0A1I3UE00</accession>
<evidence type="ECO:0000256" key="5">
    <source>
        <dbReference type="RuleBase" id="RU362125"/>
    </source>
</evidence>
<keyword evidence="11" id="KW-1185">Reference proteome</keyword>
<evidence type="ECO:0000256" key="1">
    <source>
        <dbReference type="ARBA" id="ARBA00001974"/>
    </source>
</evidence>
<evidence type="ECO:0000313" key="11">
    <source>
        <dbReference type="Proteomes" id="UP000198924"/>
    </source>
</evidence>
<dbReference type="Pfam" id="PF00441">
    <property type="entry name" value="Acyl-CoA_dh_1"/>
    <property type="match status" value="1"/>
</dbReference>
<dbReference type="Gene3D" id="2.40.110.10">
    <property type="entry name" value="Butyryl-CoA Dehydrogenase, subunit A, domain 2"/>
    <property type="match status" value="1"/>
</dbReference>
<dbReference type="PIRSF" id="PIRSF016578">
    <property type="entry name" value="HsaA"/>
    <property type="match status" value="1"/>
</dbReference>
<dbReference type="Proteomes" id="UP000198924">
    <property type="component" value="Unassembled WGS sequence"/>
</dbReference>
<evidence type="ECO:0000259" key="9">
    <source>
        <dbReference type="Pfam" id="PF02771"/>
    </source>
</evidence>
<evidence type="ECO:0000259" key="7">
    <source>
        <dbReference type="Pfam" id="PF00441"/>
    </source>
</evidence>
<dbReference type="InterPro" id="IPR037069">
    <property type="entry name" value="AcylCoA_DH/ox_N_sf"/>
</dbReference>
<dbReference type="InterPro" id="IPR013786">
    <property type="entry name" value="AcylCoA_DH/ox_N"/>
</dbReference>
<evidence type="ECO:0000256" key="4">
    <source>
        <dbReference type="ARBA" id="ARBA00022827"/>
    </source>
</evidence>
<evidence type="ECO:0000313" key="10">
    <source>
        <dbReference type="EMBL" id="SFJ80086.1"/>
    </source>
</evidence>
<sequence length="395" mass="42971">MSGHGVKYMYSDTTRILEMVEDVSSTVIAKNTSDTDKFARWPEQGIRALQAAGLGGLTVPIEYGGLGFGTETLAKVCETIGRHCASTSICFGMHCVGSAVIASKVTDFQQDNYLTPICEGKHITSLSLSELGSGSHFYLPQTKMVNTGDGNYIVEGEKSFATNGGRADSYVVSAVVNEPGQAIGKFNCVIIPGDSDGLDWGPNWAGLGLRGNSSRNLSLNKVKVSENQILGNEGDQIWYIFNVITPYFLTAIAGAYLGLARAAIDEVKAHITNRKYSFNGKTLASSSVIQHQMGTMWAKYARVRALLYWATQCYDKGIADNQLDLFSAKAEIAETVIEIVNDGMTFCGGTAYREESNLYRMLRDARAAHIMSPTTDMLRIWVGRSILDQPLLTDT</sequence>
<dbReference type="InterPro" id="IPR006091">
    <property type="entry name" value="Acyl-CoA_Oxase/DH_mid-dom"/>
</dbReference>
<dbReference type="Pfam" id="PF02770">
    <property type="entry name" value="Acyl-CoA_dh_M"/>
    <property type="match status" value="1"/>
</dbReference>
<keyword evidence="4 5" id="KW-0274">FAD</keyword>
<dbReference type="InterPro" id="IPR009100">
    <property type="entry name" value="AcylCoA_DH/oxidase_NM_dom_sf"/>
</dbReference>
<dbReference type="SUPFAM" id="SSF47203">
    <property type="entry name" value="Acyl-CoA dehydrogenase C-terminal domain-like"/>
    <property type="match status" value="1"/>
</dbReference>
<dbReference type="InterPro" id="IPR009075">
    <property type="entry name" value="AcylCo_DH/oxidase_C"/>
</dbReference>
<dbReference type="SUPFAM" id="SSF56645">
    <property type="entry name" value="Acyl-CoA dehydrogenase NM domain-like"/>
    <property type="match status" value="1"/>
</dbReference>
<dbReference type="CDD" id="cd00567">
    <property type="entry name" value="ACAD"/>
    <property type="match status" value="1"/>
</dbReference>
<feature type="domain" description="Acyl-CoA dehydrogenase/oxidase C-terminal" evidence="7">
    <location>
        <begin position="251"/>
        <end position="386"/>
    </location>
</feature>
<feature type="domain" description="Acyl-CoA dehydrogenase/oxidase N-terminal" evidence="9">
    <location>
        <begin position="14"/>
        <end position="121"/>
    </location>
</feature>
<dbReference type="GO" id="GO:0003995">
    <property type="term" value="F:acyl-CoA dehydrogenase activity"/>
    <property type="evidence" value="ECO:0007669"/>
    <property type="project" value="TreeGrafter"/>
</dbReference>
<evidence type="ECO:0000256" key="6">
    <source>
        <dbReference type="SAM" id="Phobius"/>
    </source>
</evidence>
<dbReference type="Gene3D" id="1.20.140.10">
    <property type="entry name" value="Butyryl-CoA Dehydrogenase, subunit A, domain 3"/>
    <property type="match status" value="1"/>
</dbReference>
<reference evidence="11" key="1">
    <citation type="submission" date="2016-10" db="EMBL/GenBank/DDBJ databases">
        <authorList>
            <person name="Varghese N."/>
            <person name="Submissions S."/>
        </authorList>
    </citation>
    <scope>NUCLEOTIDE SEQUENCE [LARGE SCALE GENOMIC DNA]</scope>
    <source>
        <strain evidence="11">DSM 11578</strain>
    </source>
</reference>
<evidence type="ECO:0000256" key="2">
    <source>
        <dbReference type="ARBA" id="ARBA00009347"/>
    </source>
</evidence>
<keyword evidence="6" id="KW-0472">Membrane</keyword>
<dbReference type="PANTHER" id="PTHR43884">
    <property type="entry name" value="ACYL-COA DEHYDROGENASE"/>
    <property type="match status" value="1"/>
</dbReference>
<dbReference type="PANTHER" id="PTHR43884:SF12">
    <property type="entry name" value="ISOVALERYL-COA DEHYDROGENASE, MITOCHONDRIAL-RELATED"/>
    <property type="match status" value="1"/>
</dbReference>
<dbReference type="Pfam" id="PF02771">
    <property type="entry name" value="Acyl-CoA_dh_N"/>
    <property type="match status" value="1"/>
</dbReference>
<dbReference type="AlphaFoldDB" id="A0A1I3UE00"/>
<comment type="similarity">
    <text evidence="2 5">Belongs to the acyl-CoA dehydrogenase family.</text>
</comment>
<proteinExistence type="inferred from homology"/>
<protein>
    <submittedName>
        <fullName evidence="10">Acyl-CoA dehydrogenase</fullName>
    </submittedName>
</protein>
<keyword evidence="6" id="KW-0812">Transmembrane</keyword>
<dbReference type="InterPro" id="IPR046373">
    <property type="entry name" value="Acyl-CoA_Oxase/DH_mid-dom_sf"/>
</dbReference>
<keyword evidence="6" id="KW-1133">Transmembrane helix</keyword>
<feature type="transmembrane region" description="Helical" evidence="6">
    <location>
        <begin position="237"/>
        <end position="259"/>
    </location>
</feature>
<organism evidence="10 11">
    <name type="scientific">Methylophaga sulfidovorans</name>
    <dbReference type="NCBI Taxonomy" id="45496"/>
    <lineage>
        <taxon>Bacteria</taxon>
        <taxon>Pseudomonadati</taxon>
        <taxon>Pseudomonadota</taxon>
        <taxon>Gammaproteobacteria</taxon>
        <taxon>Thiotrichales</taxon>
        <taxon>Piscirickettsiaceae</taxon>
        <taxon>Methylophaga</taxon>
    </lineage>
</organism>